<dbReference type="AlphaFoldDB" id="A0AAV2ZDE3"/>
<evidence type="ECO:0000313" key="2">
    <source>
        <dbReference type="EMBL" id="DBA04005.1"/>
    </source>
</evidence>
<reference evidence="2" key="1">
    <citation type="submission" date="2022-11" db="EMBL/GenBank/DDBJ databases">
        <authorList>
            <person name="Morgan W.R."/>
            <person name="Tartar A."/>
        </authorList>
    </citation>
    <scope>NUCLEOTIDE SEQUENCE</scope>
    <source>
        <strain evidence="2">ARSEF 373</strain>
    </source>
</reference>
<feature type="compositionally biased region" description="Low complexity" evidence="1">
    <location>
        <begin position="152"/>
        <end position="165"/>
    </location>
</feature>
<keyword evidence="3" id="KW-1185">Reference proteome</keyword>
<evidence type="ECO:0000313" key="3">
    <source>
        <dbReference type="Proteomes" id="UP001146120"/>
    </source>
</evidence>
<protein>
    <submittedName>
        <fullName evidence="2">Uncharacterized protein</fullName>
    </submittedName>
</protein>
<organism evidence="2 3">
    <name type="scientific">Lagenidium giganteum</name>
    <dbReference type="NCBI Taxonomy" id="4803"/>
    <lineage>
        <taxon>Eukaryota</taxon>
        <taxon>Sar</taxon>
        <taxon>Stramenopiles</taxon>
        <taxon>Oomycota</taxon>
        <taxon>Peronosporomycetes</taxon>
        <taxon>Pythiales</taxon>
        <taxon>Pythiaceae</taxon>
    </lineage>
</organism>
<dbReference type="Proteomes" id="UP001146120">
    <property type="component" value="Unassembled WGS sequence"/>
</dbReference>
<evidence type="ECO:0000256" key="1">
    <source>
        <dbReference type="SAM" id="MobiDB-lite"/>
    </source>
</evidence>
<proteinExistence type="predicted"/>
<sequence length="175" mass="19696">MASTPPDELRLLKVYDKATGVCVFCKQWKWDTQAHAEGVDSLVQSFTQFAREIDGGDVVQIHFQANTQSNNLFRSDEERRHNSSSSNLMLSLSDEMFNGVLFHDRTTESRTAALRVFLQCVVQKFQRHLQADITQINVQLPFEDKHSSTTVSNGTMNSSESNSSSQTPEEVVCCS</sequence>
<accession>A0AAV2ZDE3</accession>
<dbReference type="EMBL" id="DAKRPA010000012">
    <property type="protein sequence ID" value="DBA04005.1"/>
    <property type="molecule type" value="Genomic_DNA"/>
</dbReference>
<feature type="region of interest" description="Disordered" evidence="1">
    <location>
        <begin position="146"/>
        <end position="175"/>
    </location>
</feature>
<gene>
    <name evidence="2" type="ORF">N0F65_009352</name>
</gene>
<reference evidence="2" key="2">
    <citation type="journal article" date="2023" name="Microbiol Resour">
        <title>Decontamination and Annotation of the Draft Genome Sequence of the Oomycete Lagenidium giganteum ARSEF 373.</title>
        <authorList>
            <person name="Morgan W.R."/>
            <person name="Tartar A."/>
        </authorList>
    </citation>
    <scope>NUCLEOTIDE SEQUENCE</scope>
    <source>
        <strain evidence="2">ARSEF 373</strain>
    </source>
</reference>
<comment type="caution">
    <text evidence="2">The sequence shown here is derived from an EMBL/GenBank/DDBJ whole genome shotgun (WGS) entry which is preliminary data.</text>
</comment>
<name>A0AAV2ZDE3_9STRA</name>